<accession>A0A0B5AGV8</accession>
<gene>
    <name evidence="1" type="ORF">JMA_02830</name>
</gene>
<protein>
    <submittedName>
        <fullName evidence="1">Uncharacterized protein</fullName>
    </submittedName>
</protein>
<name>A0A0B5AGV8_9BACL</name>
<evidence type="ECO:0000313" key="2">
    <source>
        <dbReference type="Proteomes" id="UP000031449"/>
    </source>
</evidence>
<evidence type="ECO:0000313" key="1">
    <source>
        <dbReference type="EMBL" id="AJD89600.1"/>
    </source>
</evidence>
<dbReference type="AlphaFoldDB" id="A0A0B5AGV8"/>
<dbReference type="KEGG" id="jeo:JMA_02830"/>
<proteinExistence type="predicted"/>
<dbReference type="Proteomes" id="UP000031449">
    <property type="component" value="Chromosome"/>
</dbReference>
<sequence>MRGEPKDERVNKNFELLRKTDWFEPIYAENESLFKNNEHLRYVVGWAKVEKALKNEKRSEKLKADILEAMTAKG</sequence>
<keyword evidence="2" id="KW-1185">Reference proteome</keyword>
<dbReference type="BioCyc" id="JESP1508404:G14D9-9500-MONOMER"/>
<dbReference type="HOGENOM" id="CLU_2682885_0_0_9"/>
<reference evidence="1 2" key="1">
    <citation type="submission" date="2014-08" db="EMBL/GenBank/DDBJ databases">
        <title>Complete genome of a marine bacteria Jeotgalibacillus malaysiensis.</title>
        <authorList>
            <person name="Yaakop A.S."/>
            <person name="Chan K.-G."/>
            <person name="Goh K.M."/>
        </authorList>
    </citation>
    <scope>NUCLEOTIDE SEQUENCE [LARGE SCALE GENOMIC DNA]</scope>
    <source>
        <strain evidence="1 2">D5</strain>
    </source>
</reference>
<dbReference type="EMBL" id="CP009416">
    <property type="protein sequence ID" value="AJD89600.1"/>
    <property type="molecule type" value="Genomic_DNA"/>
</dbReference>
<organism evidence="1 2">
    <name type="scientific">Jeotgalibacillus malaysiensis</name>
    <dbReference type="NCBI Taxonomy" id="1508404"/>
    <lineage>
        <taxon>Bacteria</taxon>
        <taxon>Bacillati</taxon>
        <taxon>Bacillota</taxon>
        <taxon>Bacilli</taxon>
        <taxon>Bacillales</taxon>
        <taxon>Caryophanaceae</taxon>
        <taxon>Jeotgalibacillus</taxon>
    </lineage>
</organism>